<keyword evidence="6" id="KW-1185">Reference proteome</keyword>
<name>A0ABM6LBH4_9BACI</name>
<dbReference type="EMBL" id="CP021920">
    <property type="protein sequence ID" value="ASB86607.1"/>
    <property type="molecule type" value="Genomic_DNA"/>
</dbReference>
<dbReference type="InterPro" id="IPR011583">
    <property type="entry name" value="Chitinase_II/V-like_cat"/>
</dbReference>
<evidence type="ECO:0000259" key="3">
    <source>
        <dbReference type="PROSITE" id="PS51782"/>
    </source>
</evidence>
<proteinExistence type="predicted"/>
<dbReference type="InterPro" id="IPR018392">
    <property type="entry name" value="LysM"/>
</dbReference>
<protein>
    <submittedName>
        <fullName evidence="5">Cell wall hydrolase LytN</fullName>
    </submittedName>
</protein>
<dbReference type="PROSITE" id="PS51782">
    <property type="entry name" value="LYSM"/>
    <property type="match status" value="2"/>
</dbReference>
<feature type="domain" description="GH18" evidence="4">
    <location>
        <begin position="111"/>
        <end position="440"/>
    </location>
</feature>
<dbReference type="PROSITE" id="PS51910">
    <property type="entry name" value="GH18_2"/>
    <property type="match status" value="1"/>
</dbReference>
<keyword evidence="2" id="KW-0326">Glycosidase</keyword>
<keyword evidence="1 5" id="KW-0378">Hydrolase</keyword>
<dbReference type="Pfam" id="PF01476">
    <property type="entry name" value="LysM"/>
    <property type="match status" value="2"/>
</dbReference>
<organism evidence="5 6">
    <name type="scientific">Bacillus sonorensis</name>
    <dbReference type="NCBI Taxonomy" id="119858"/>
    <lineage>
        <taxon>Bacteria</taxon>
        <taxon>Bacillati</taxon>
        <taxon>Bacillota</taxon>
        <taxon>Bacilli</taxon>
        <taxon>Bacillales</taxon>
        <taxon>Bacillaceae</taxon>
        <taxon>Bacillus</taxon>
    </lineage>
</organism>
<dbReference type="GeneID" id="92851013"/>
<dbReference type="Proteomes" id="UP000196877">
    <property type="component" value="Chromosome"/>
</dbReference>
<accession>A0ABM6LBH4</accession>
<dbReference type="PANTHER" id="PTHR46066">
    <property type="entry name" value="CHITINASE DOMAIN-CONTAINING PROTEIN 1 FAMILY MEMBER"/>
    <property type="match status" value="1"/>
</dbReference>
<dbReference type="PANTHER" id="PTHR46066:SF2">
    <property type="entry name" value="CHITINASE DOMAIN-CONTAINING PROTEIN 1"/>
    <property type="match status" value="1"/>
</dbReference>
<dbReference type="Pfam" id="PF00704">
    <property type="entry name" value="Glyco_hydro_18"/>
    <property type="match status" value="1"/>
</dbReference>
<dbReference type="InterPro" id="IPR036779">
    <property type="entry name" value="LysM_dom_sf"/>
</dbReference>
<dbReference type="InterPro" id="IPR041704">
    <property type="entry name" value="CFLE_GH18"/>
</dbReference>
<dbReference type="SUPFAM" id="SSF51445">
    <property type="entry name" value="(Trans)glycosidases"/>
    <property type="match status" value="1"/>
</dbReference>
<dbReference type="Gene3D" id="3.20.20.80">
    <property type="entry name" value="Glycosidases"/>
    <property type="match status" value="1"/>
</dbReference>
<dbReference type="InterPro" id="IPR029070">
    <property type="entry name" value="Chitinase_insertion_sf"/>
</dbReference>
<dbReference type="Gene3D" id="3.10.350.10">
    <property type="entry name" value="LysM domain"/>
    <property type="match status" value="2"/>
</dbReference>
<dbReference type="CDD" id="cd00118">
    <property type="entry name" value="LysM"/>
    <property type="match status" value="2"/>
</dbReference>
<evidence type="ECO:0000259" key="4">
    <source>
        <dbReference type="PROSITE" id="PS51910"/>
    </source>
</evidence>
<dbReference type="SMART" id="SM00636">
    <property type="entry name" value="Glyco_18"/>
    <property type="match status" value="1"/>
</dbReference>
<evidence type="ECO:0000256" key="2">
    <source>
        <dbReference type="ARBA" id="ARBA00023295"/>
    </source>
</evidence>
<dbReference type="InterPro" id="IPR017853">
    <property type="entry name" value="GH"/>
</dbReference>
<dbReference type="Gene3D" id="3.10.50.10">
    <property type="match status" value="1"/>
</dbReference>
<feature type="domain" description="LysM" evidence="3">
    <location>
        <begin position="58"/>
        <end position="103"/>
    </location>
</feature>
<dbReference type="CDD" id="cd02874">
    <property type="entry name" value="GH18_CFLE_spore_hydrolase"/>
    <property type="match status" value="1"/>
</dbReference>
<evidence type="ECO:0000313" key="6">
    <source>
        <dbReference type="Proteomes" id="UP000196877"/>
    </source>
</evidence>
<dbReference type="InterPro" id="IPR001223">
    <property type="entry name" value="Glyco_hydro18_cat"/>
</dbReference>
<dbReference type="RefSeq" id="WP_006640436.1">
    <property type="nucleotide sequence ID" value="NZ_BORD01000013.1"/>
</dbReference>
<evidence type="ECO:0000256" key="1">
    <source>
        <dbReference type="ARBA" id="ARBA00022801"/>
    </source>
</evidence>
<sequence length="440" mass="50064">MRKEAFSIQIYVVRRGDTLYRIANRYRTTVNEIVETNDIPNPNRLVVGQTIVIPIAGQFYEVRAGNTLASIAGRFNMSAAELARINRIQPPDAVLPVGILLYIPPRPKRTIETNAYIEPRGNRVSPALQQAAREASPYLTYLGAFSFQAKRDGTLQEPPLTGLKQIADRQNVTLMMIVTNLENEAFSDELGRIILTDENIKNKLLNEIVAAARKYGFRDIHFDFEYLRPEDREAYNQFLREARDRFRREGWLISTALAPKTSATQAGQWYEAHDYRAHGQIVDFVVLMTYEWGYSGGPPMAVSPIGPVRDVIEYALTEMPANKIVMGQNLYGYDWTLPYRPGGPLARAISPQQAITIASENQASILFDDEAQAPYFRYTDKAGKQHEVWFEDARSIQAKFDLIKELNLRGISYWKLGLSFPQNWLLLADQFNVVKETFPS</sequence>
<dbReference type="GO" id="GO:0016787">
    <property type="term" value="F:hydrolase activity"/>
    <property type="evidence" value="ECO:0007669"/>
    <property type="project" value="UniProtKB-KW"/>
</dbReference>
<gene>
    <name evidence="5" type="ORF">S101395_00025</name>
</gene>
<dbReference type="SMART" id="SM00257">
    <property type="entry name" value="LysM"/>
    <property type="match status" value="2"/>
</dbReference>
<feature type="domain" description="LysM" evidence="3">
    <location>
        <begin position="9"/>
        <end position="53"/>
    </location>
</feature>
<reference evidence="5 6" key="1">
    <citation type="submission" date="2017-06" db="EMBL/GenBank/DDBJ databases">
        <title>Genome sequence of Bacillus sonorensis strain SRCM101395.</title>
        <authorList>
            <person name="Cho S.H."/>
        </authorList>
    </citation>
    <scope>NUCLEOTIDE SEQUENCE [LARGE SCALE GENOMIC DNA]</scope>
    <source>
        <strain evidence="5 6">SRCM101395</strain>
    </source>
</reference>
<dbReference type="SUPFAM" id="SSF54106">
    <property type="entry name" value="LysM domain"/>
    <property type="match status" value="2"/>
</dbReference>
<evidence type="ECO:0000313" key="5">
    <source>
        <dbReference type="EMBL" id="ASB86607.1"/>
    </source>
</evidence>